<sequence length="342" mass="40013">MQVPTRPLSLKDIPLEIDRFNKAQLNLYQCQEEYKKKVGLSVYTRNNLPFHPKALEAELNDIKDHFHLLSKNYVEFLAKEKFLQCILQEPPLEITELDKTIEKEEAAFKKEMDYYIQQVDELGQQIVMLAQSIEQTRSKLLNHAEEASSILDQITQVEEEIMRIDSIVSKQSKLTIEEAKSILRRQTTDMSKIQKAITEKKDSIEEHKWHVEDLEQEVRQLQTNADKIKAKADNAVYQNHRRDEKVEKSYYQYIEMSNLCNQLFGVEKIEFESNSLINIYFKKPANTVLHFEIDIISNQIQDAKITGTIVPIQDFIKAAKQKPAYDGIRIITLETLARLRRL</sequence>
<protein>
    <recommendedName>
        <fullName evidence="2">Kinetochore protein Sos7 coiled-coil domain-containing protein</fullName>
    </recommendedName>
</protein>
<name>A0A8H7R927_9FUNG</name>
<dbReference type="PANTHER" id="PTHR37329:SF1">
    <property type="entry name" value="KINETOCHORE PROTEIN SOS7"/>
    <property type="match status" value="1"/>
</dbReference>
<keyword evidence="1" id="KW-0175">Coiled coil</keyword>
<reference evidence="3" key="1">
    <citation type="submission" date="2020-12" db="EMBL/GenBank/DDBJ databases">
        <title>Metabolic potential, ecology and presence of endohyphal bacteria is reflected in genomic diversity of Mucoromycotina.</title>
        <authorList>
            <person name="Muszewska A."/>
            <person name="Okrasinska A."/>
            <person name="Steczkiewicz K."/>
            <person name="Drgas O."/>
            <person name="Orlowska M."/>
            <person name="Perlinska-Lenart U."/>
            <person name="Aleksandrzak-Piekarczyk T."/>
            <person name="Szatraj K."/>
            <person name="Zielenkiewicz U."/>
            <person name="Pilsyk S."/>
            <person name="Malc E."/>
            <person name="Mieczkowski P."/>
            <person name="Kruszewska J.S."/>
            <person name="Biernat P."/>
            <person name="Pawlowska J."/>
        </authorList>
    </citation>
    <scope>NUCLEOTIDE SEQUENCE</scope>
    <source>
        <strain evidence="3">CBS 226.32</strain>
    </source>
</reference>
<dbReference type="AlphaFoldDB" id="A0A8H7R927"/>
<keyword evidence="4" id="KW-1185">Reference proteome</keyword>
<dbReference type="EMBL" id="JAEPRC010000147">
    <property type="protein sequence ID" value="KAG2206597.1"/>
    <property type="molecule type" value="Genomic_DNA"/>
</dbReference>
<evidence type="ECO:0000256" key="1">
    <source>
        <dbReference type="SAM" id="Coils"/>
    </source>
</evidence>
<gene>
    <name evidence="3" type="ORF">INT46_002852</name>
</gene>
<dbReference type="InterPro" id="IPR048781">
    <property type="entry name" value="Sos7_CC"/>
</dbReference>
<feature type="domain" description="Kinetochore protein Sos7 coiled-coil" evidence="2">
    <location>
        <begin position="66"/>
        <end position="135"/>
    </location>
</feature>
<organism evidence="3 4">
    <name type="scientific">Mucor plumbeus</name>
    <dbReference type="NCBI Taxonomy" id="97098"/>
    <lineage>
        <taxon>Eukaryota</taxon>
        <taxon>Fungi</taxon>
        <taxon>Fungi incertae sedis</taxon>
        <taxon>Mucoromycota</taxon>
        <taxon>Mucoromycotina</taxon>
        <taxon>Mucoromycetes</taxon>
        <taxon>Mucorales</taxon>
        <taxon>Mucorineae</taxon>
        <taxon>Mucoraceae</taxon>
        <taxon>Mucor</taxon>
    </lineage>
</organism>
<dbReference type="GO" id="GO:0000776">
    <property type="term" value="C:kinetochore"/>
    <property type="evidence" value="ECO:0007669"/>
    <property type="project" value="InterPro"/>
</dbReference>
<proteinExistence type="predicted"/>
<evidence type="ECO:0000313" key="4">
    <source>
        <dbReference type="Proteomes" id="UP000650833"/>
    </source>
</evidence>
<dbReference type="PANTHER" id="PTHR37329">
    <property type="entry name" value="KINETOCHORE PROTEIN SOS7"/>
    <property type="match status" value="1"/>
</dbReference>
<dbReference type="OrthoDB" id="18959at2759"/>
<dbReference type="InterPro" id="IPR037475">
    <property type="entry name" value="Sos7"/>
</dbReference>
<evidence type="ECO:0000259" key="2">
    <source>
        <dbReference type="Pfam" id="PF20882"/>
    </source>
</evidence>
<evidence type="ECO:0000313" key="3">
    <source>
        <dbReference type="EMBL" id="KAG2206597.1"/>
    </source>
</evidence>
<dbReference type="Pfam" id="PF20882">
    <property type="entry name" value="Sos7"/>
    <property type="match status" value="1"/>
</dbReference>
<dbReference type="Proteomes" id="UP000650833">
    <property type="component" value="Unassembled WGS sequence"/>
</dbReference>
<accession>A0A8H7R927</accession>
<comment type="caution">
    <text evidence="3">The sequence shown here is derived from an EMBL/GenBank/DDBJ whole genome shotgun (WGS) entry which is preliminary data.</text>
</comment>
<dbReference type="GO" id="GO:0051315">
    <property type="term" value="P:attachment of mitotic spindle microtubules to kinetochore"/>
    <property type="evidence" value="ECO:0007669"/>
    <property type="project" value="TreeGrafter"/>
</dbReference>
<dbReference type="GO" id="GO:0034501">
    <property type="term" value="P:protein localization to kinetochore"/>
    <property type="evidence" value="ECO:0007669"/>
    <property type="project" value="InterPro"/>
</dbReference>
<feature type="coiled-coil region" evidence="1">
    <location>
        <begin position="197"/>
        <end position="231"/>
    </location>
</feature>